<sequence>MFKKILARFGKGAATVDLRFENRPYIAGETIHGEVYIEGGEVEQKVNFLAVRLMISVGTKQGIETRQVANIPLSGAHVILPKEQKVIPFTYQIPESLPVSRGSISYYFDTELDIDGGVDRTDVDRLLIDVPQPVQILFESLGNLGFKEKPSSGKVDRHGQEFAFFPTQLFTGQVNEVELRFACEPSGVRVWLEVDCRNGFKEIEAKREFFIEQSLLQHESQVTNLLKQYITEAVENPHAYTQAFSYKSYQPHHSHGTGGMIGGLAMGLLGGMLLSEMLDGIDDVIEEVAEAFGIDEEIFEDVEEALGFEDDSFEEEEDFDDFFDGGDGDW</sequence>
<dbReference type="InterPro" id="IPR014756">
    <property type="entry name" value="Ig_E-set"/>
</dbReference>
<proteinExistence type="predicted"/>
<dbReference type="PANTHER" id="PTHR40053">
    <property type="entry name" value="SPORULATION-CONTROL PROTEIN SPO0M"/>
    <property type="match status" value="1"/>
</dbReference>
<dbReference type="PANTHER" id="PTHR40053:SF1">
    <property type="entry name" value="SPORULATION-CONTROL PROTEIN SPO0M"/>
    <property type="match status" value="1"/>
</dbReference>
<evidence type="ECO:0000313" key="2">
    <source>
        <dbReference type="Proteomes" id="UP000287910"/>
    </source>
</evidence>
<gene>
    <name evidence="1" type="ORF">EK386_07380</name>
</gene>
<dbReference type="InterPro" id="IPR009776">
    <property type="entry name" value="Spore_0_M"/>
</dbReference>
<comment type="caution">
    <text evidence="1">The sequence shown here is derived from an EMBL/GenBank/DDBJ whole genome shotgun (WGS) entry which is preliminary data.</text>
</comment>
<protein>
    <recommendedName>
        <fullName evidence="3">Sporulation protein</fullName>
    </recommendedName>
</protein>
<dbReference type="SUPFAM" id="SSF81296">
    <property type="entry name" value="E set domains"/>
    <property type="match status" value="1"/>
</dbReference>
<reference evidence="1 2" key="1">
    <citation type="submission" date="2018-12" db="EMBL/GenBank/DDBJ databases">
        <title>Lysinibacillus antri sp. nov., isolated from a cave soil.</title>
        <authorList>
            <person name="Narsing Rao M.P."/>
            <person name="Zhang H."/>
            <person name="Dong Z.-Y."/>
            <person name="Niu X.-K."/>
            <person name="Zhang K."/>
            <person name="Fang B.-Z."/>
            <person name="Kang Y.-Q."/>
            <person name="Xiao M."/>
            <person name="Li W.-J."/>
        </authorList>
    </citation>
    <scope>NUCLEOTIDE SEQUENCE [LARGE SCALE GENOMIC DNA]</scope>
    <source>
        <strain evidence="1 2">SYSU K30002</strain>
    </source>
</reference>
<dbReference type="AlphaFoldDB" id="A0A3S0P6H6"/>
<dbReference type="EMBL" id="RYYR01000008">
    <property type="protein sequence ID" value="RUL53943.1"/>
    <property type="molecule type" value="Genomic_DNA"/>
</dbReference>
<accession>A0A3S0P6H6</accession>
<dbReference type="RefSeq" id="WP_126658473.1">
    <property type="nucleotide sequence ID" value="NZ_RYYR01000008.1"/>
</dbReference>
<evidence type="ECO:0008006" key="3">
    <source>
        <dbReference type="Google" id="ProtNLM"/>
    </source>
</evidence>
<keyword evidence="2" id="KW-1185">Reference proteome</keyword>
<dbReference type="Pfam" id="PF07070">
    <property type="entry name" value="Spo0M"/>
    <property type="match status" value="1"/>
</dbReference>
<organism evidence="1 2">
    <name type="scientific">Lysinibacillus antri</name>
    <dbReference type="NCBI Taxonomy" id="2498145"/>
    <lineage>
        <taxon>Bacteria</taxon>
        <taxon>Bacillati</taxon>
        <taxon>Bacillota</taxon>
        <taxon>Bacilli</taxon>
        <taxon>Bacillales</taxon>
        <taxon>Bacillaceae</taxon>
        <taxon>Lysinibacillus</taxon>
    </lineage>
</organism>
<dbReference type="Proteomes" id="UP000287910">
    <property type="component" value="Unassembled WGS sequence"/>
</dbReference>
<evidence type="ECO:0000313" key="1">
    <source>
        <dbReference type="EMBL" id="RUL53943.1"/>
    </source>
</evidence>
<name>A0A3S0P6H6_9BACI</name>